<gene>
    <name evidence="1" type="ORF">Q4528_15445</name>
</gene>
<dbReference type="EMBL" id="JAUOQO010000783">
    <property type="protein sequence ID" value="MDO6575507.1"/>
    <property type="molecule type" value="Genomic_DNA"/>
</dbReference>
<keyword evidence="2" id="KW-1185">Reference proteome</keyword>
<feature type="non-terminal residue" evidence="1">
    <location>
        <position position="80"/>
    </location>
</feature>
<accession>A0AAW7YZN9</accession>
<sequence>YPLGNLGTQSVKNTEDTSQPRIIEEILKKTRGTLELINLQDHVRDDTPHDSQEEWILQIALEFNRMQQGHVRELKRTKGN</sequence>
<evidence type="ECO:0008006" key="3">
    <source>
        <dbReference type="Google" id="ProtNLM"/>
    </source>
</evidence>
<name>A0AAW7YZN9_9STAP</name>
<comment type="caution">
    <text evidence="1">The sequence shown here is derived from an EMBL/GenBank/DDBJ whole genome shotgun (WGS) entry which is preliminary data.</text>
</comment>
<feature type="non-terminal residue" evidence="1">
    <location>
        <position position="1"/>
    </location>
</feature>
<evidence type="ECO:0000313" key="2">
    <source>
        <dbReference type="Proteomes" id="UP001170310"/>
    </source>
</evidence>
<dbReference type="Proteomes" id="UP001170310">
    <property type="component" value="Unassembled WGS sequence"/>
</dbReference>
<protein>
    <recommendedName>
        <fullName evidence="3">Replication protein</fullName>
    </recommendedName>
</protein>
<organism evidence="1 2">
    <name type="scientific">Staphylococcus pasteuri_A</name>
    <dbReference type="NCBI Taxonomy" id="3062664"/>
    <lineage>
        <taxon>Bacteria</taxon>
        <taxon>Bacillati</taxon>
        <taxon>Bacillota</taxon>
        <taxon>Bacilli</taxon>
        <taxon>Bacillales</taxon>
        <taxon>Staphylococcaceae</taxon>
        <taxon>Staphylococcus</taxon>
    </lineage>
</organism>
<dbReference type="AlphaFoldDB" id="A0AAW7YZN9"/>
<proteinExistence type="predicted"/>
<evidence type="ECO:0000313" key="1">
    <source>
        <dbReference type="EMBL" id="MDO6575507.1"/>
    </source>
</evidence>
<reference evidence="1" key="1">
    <citation type="submission" date="2023-07" db="EMBL/GenBank/DDBJ databases">
        <title>Genome content predicts the carbon catabolic preferences of heterotrophic bacteria.</title>
        <authorList>
            <person name="Gralka M."/>
        </authorList>
    </citation>
    <scope>NUCLEOTIDE SEQUENCE</scope>
    <source>
        <strain evidence="1">E2R20</strain>
    </source>
</reference>
<dbReference type="RefSeq" id="WP_303522606.1">
    <property type="nucleotide sequence ID" value="NZ_JAUOQO010000783.1"/>
</dbReference>